<reference evidence="2 3" key="1">
    <citation type="submission" date="2016-07" db="EMBL/GenBank/DDBJ databases">
        <title>Pervasive Adenine N6-methylation of Active Genes in Fungi.</title>
        <authorList>
            <consortium name="DOE Joint Genome Institute"/>
            <person name="Mondo S.J."/>
            <person name="Dannebaum R.O."/>
            <person name="Kuo R.C."/>
            <person name="Labutti K."/>
            <person name="Haridas S."/>
            <person name="Kuo A."/>
            <person name="Salamov A."/>
            <person name="Ahrendt S.R."/>
            <person name="Lipzen A."/>
            <person name="Sullivan W."/>
            <person name="Andreopoulos W.B."/>
            <person name="Clum A."/>
            <person name="Lindquist E."/>
            <person name="Daum C."/>
            <person name="Ramamoorthy G.K."/>
            <person name="Gryganskyi A."/>
            <person name="Culley D."/>
            <person name="Magnuson J.K."/>
            <person name="James T.Y."/>
            <person name="O'Malley M.A."/>
            <person name="Stajich J.E."/>
            <person name="Spatafora J.W."/>
            <person name="Visel A."/>
            <person name="Grigoriev I.V."/>
        </authorList>
    </citation>
    <scope>NUCLEOTIDE SEQUENCE [LARGE SCALE GENOMIC DNA]</scope>
    <source>
        <strain evidence="2 3">NRRL 2496</strain>
    </source>
</reference>
<evidence type="ECO:0000313" key="2">
    <source>
        <dbReference type="EMBL" id="ORY93460.1"/>
    </source>
</evidence>
<dbReference type="Proteomes" id="UP000242180">
    <property type="component" value="Unassembled WGS sequence"/>
</dbReference>
<feature type="domain" description="DUF2415" evidence="1">
    <location>
        <begin position="272"/>
        <end position="309"/>
    </location>
</feature>
<dbReference type="OrthoDB" id="64353at2759"/>
<dbReference type="InParanoid" id="A0A1X2H675"/>
<sequence>MFAYPTFSNNNYPFASTKPLITHPPPVESSVKDDGSFVFTNYKTHDHVKSNIPHWQLRNLIRCPSADTVMRPFHDALHAYNTKTGVDEPILTDLPFTPTAFDVGHGYVALAGQRGMAMVKDLTGDWSAVFTTGPYINNSITLSKPNGEVRVTVCNNNQTVSVYAVPSMKRVATIKLEVAINNTSVSPDGRHMLLTGDNGQVYLFEIDPMSGDYTEKSSYQVSDEPTLSCAWNASSDTFAVTSQDGFVSVYRLGKSEPICRVGSTESRKTRKAARTVQFTHGPLDLLIYAEHVSNINIIDTRTWESRQVVRLAPHDMDYHIAGMSLSADNRTLFVGLEEGLVEIALDASSRRRFATPSVRMF</sequence>
<keyword evidence="3" id="KW-1185">Reference proteome</keyword>
<dbReference type="SMART" id="SM00320">
    <property type="entry name" value="WD40"/>
    <property type="match status" value="2"/>
</dbReference>
<dbReference type="SUPFAM" id="SSF50998">
    <property type="entry name" value="Quinoprotein alcohol dehydrogenase-like"/>
    <property type="match status" value="1"/>
</dbReference>
<proteinExistence type="predicted"/>
<dbReference type="InterPro" id="IPR019417">
    <property type="entry name" value="DUF2415"/>
</dbReference>
<dbReference type="PANTHER" id="PTHR43991:SF9">
    <property type="entry name" value="DUF2415 DOMAIN-CONTAINING PROTEIN"/>
    <property type="match status" value="1"/>
</dbReference>
<protein>
    <submittedName>
        <fullName evidence="2">Quinon protein alcohol dehydrogenase-like superfamily</fullName>
    </submittedName>
</protein>
<dbReference type="AlphaFoldDB" id="A0A1X2H675"/>
<dbReference type="EMBL" id="MCGN01000009">
    <property type="protein sequence ID" value="ORY93460.1"/>
    <property type="molecule type" value="Genomic_DNA"/>
</dbReference>
<dbReference type="PANTHER" id="PTHR43991">
    <property type="entry name" value="WD REPEAT PROTEIN (AFU_ORTHOLOGUE AFUA_8G05640)-RELATED"/>
    <property type="match status" value="1"/>
</dbReference>
<dbReference type="InterPro" id="IPR015943">
    <property type="entry name" value="WD40/YVTN_repeat-like_dom_sf"/>
</dbReference>
<evidence type="ECO:0000313" key="3">
    <source>
        <dbReference type="Proteomes" id="UP000242180"/>
    </source>
</evidence>
<evidence type="ECO:0000259" key="1">
    <source>
        <dbReference type="Pfam" id="PF10313"/>
    </source>
</evidence>
<dbReference type="OMA" id="QHWQLRN"/>
<accession>A0A1X2H675</accession>
<dbReference type="InterPro" id="IPR001680">
    <property type="entry name" value="WD40_rpt"/>
</dbReference>
<dbReference type="Gene3D" id="2.130.10.10">
    <property type="entry name" value="YVTN repeat-like/Quinoprotein amine dehydrogenase"/>
    <property type="match status" value="1"/>
</dbReference>
<organism evidence="2 3">
    <name type="scientific">Syncephalastrum racemosum</name>
    <name type="common">Filamentous fungus</name>
    <dbReference type="NCBI Taxonomy" id="13706"/>
    <lineage>
        <taxon>Eukaryota</taxon>
        <taxon>Fungi</taxon>
        <taxon>Fungi incertae sedis</taxon>
        <taxon>Mucoromycota</taxon>
        <taxon>Mucoromycotina</taxon>
        <taxon>Mucoromycetes</taxon>
        <taxon>Mucorales</taxon>
        <taxon>Syncephalastraceae</taxon>
        <taxon>Syncephalastrum</taxon>
    </lineage>
</organism>
<name>A0A1X2H675_SYNRA</name>
<gene>
    <name evidence="2" type="ORF">BCR43DRAFT_566016</name>
</gene>
<dbReference type="Pfam" id="PF10313">
    <property type="entry name" value="DUF2415"/>
    <property type="match status" value="1"/>
</dbReference>
<comment type="caution">
    <text evidence="2">The sequence shown here is derived from an EMBL/GenBank/DDBJ whole genome shotgun (WGS) entry which is preliminary data.</text>
</comment>
<dbReference type="InterPro" id="IPR011047">
    <property type="entry name" value="Quinoprotein_ADH-like_sf"/>
</dbReference>